<evidence type="ECO:0000313" key="5">
    <source>
        <dbReference type="EMBL" id="OTA28075.1"/>
    </source>
</evidence>
<dbReference type="Proteomes" id="UP000194280">
    <property type="component" value="Unassembled WGS sequence"/>
</dbReference>
<dbReference type="PANTHER" id="PTHR40633:SF6">
    <property type="entry name" value="MATRIX PROTEIN, PUTATIVE (AFU_ORTHOLOGUE AFUA_8G05410)-RELATED"/>
    <property type="match status" value="1"/>
</dbReference>
<reference evidence="5 6" key="1">
    <citation type="submission" date="2017-01" db="EMBL/GenBank/DDBJ databases">
        <title>The recent genome duplication of the halophilic yeast Hortaea werneckii: insights from long-read sequencing.</title>
        <authorList>
            <person name="Sinha S."/>
            <person name="Flibotte S."/>
            <person name="Neira M."/>
            <person name="Lenassi M."/>
            <person name="Gostincar C."/>
            <person name="Stajich J.E."/>
            <person name="Nislow C.E."/>
        </authorList>
    </citation>
    <scope>NUCLEOTIDE SEQUENCE [LARGE SCALE GENOMIC DNA]</scope>
    <source>
        <strain evidence="5 6">EXF-2000</strain>
    </source>
</reference>
<evidence type="ECO:0000256" key="2">
    <source>
        <dbReference type="SAM" id="MobiDB-lite"/>
    </source>
</evidence>
<evidence type="ECO:0000259" key="4">
    <source>
        <dbReference type="Pfam" id="PF10342"/>
    </source>
</evidence>
<feature type="region of interest" description="Disordered" evidence="2">
    <location>
        <begin position="160"/>
        <end position="207"/>
    </location>
</feature>
<dbReference type="PANTHER" id="PTHR40633">
    <property type="entry name" value="MATRIX PROTEIN, PUTATIVE (AFU_ORTHOLOGUE AFUA_8G05410)-RELATED"/>
    <property type="match status" value="1"/>
</dbReference>
<dbReference type="InterPro" id="IPR018466">
    <property type="entry name" value="Kre9/Knh1-like_N"/>
</dbReference>
<accession>A0A1Z5T0E9</accession>
<comment type="caution">
    <text evidence="5">The sequence shown here is derived from an EMBL/GenBank/DDBJ whole genome shotgun (WGS) entry which is preliminary data.</text>
</comment>
<feature type="domain" description="Yeast cell wall synthesis Kre9/Knh1-like N-terminal" evidence="4">
    <location>
        <begin position="29"/>
        <end position="109"/>
    </location>
</feature>
<dbReference type="EMBL" id="MUNK01000166">
    <property type="protein sequence ID" value="OTA28075.1"/>
    <property type="molecule type" value="Genomic_DNA"/>
</dbReference>
<keyword evidence="1 3" id="KW-0732">Signal</keyword>
<keyword evidence="6" id="KW-1185">Reference proteome</keyword>
<dbReference type="InParanoid" id="A0A1Z5T0E9"/>
<proteinExistence type="predicted"/>
<dbReference type="InterPro" id="IPR052982">
    <property type="entry name" value="SRP1/TIP1-like"/>
</dbReference>
<feature type="chain" id="PRO_5012961540" description="Yeast cell wall synthesis Kre9/Knh1-like N-terminal domain-containing protein" evidence="3">
    <location>
        <begin position="18"/>
        <end position="236"/>
    </location>
</feature>
<evidence type="ECO:0000313" key="6">
    <source>
        <dbReference type="Proteomes" id="UP000194280"/>
    </source>
</evidence>
<dbReference type="OrthoDB" id="5589325at2759"/>
<dbReference type="STRING" id="1157616.A0A1Z5T0E9"/>
<evidence type="ECO:0000256" key="1">
    <source>
        <dbReference type="ARBA" id="ARBA00022729"/>
    </source>
</evidence>
<name>A0A1Z5T0E9_HORWE</name>
<feature type="compositionally biased region" description="Low complexity" evidence="2">
    <location>
        <begin position="171"/>
        <end position="207"/>
    </location>
</feature>
<evidence type="ECO:0000256" key="3">
    <source>
        <dbReference type="SAM" id="SignalP"/>
    </source>
</evidence>
<dbReference type="Pfam" id="PF10342">
    <property type="entry name" value="Kre9_KNH"/>
    <property type="match status" value="1"/>
</dbReference>
<sequence length="236" mass="23862">MFAKAIILAGLSALAAAQSTTLTFTEVPQTVTDGQEQTIRYTSEDNSTPVTILLRKGPSENLQTVSTLTTSATGGEFLWTPSICLENGDDYALEIQQGSENNYFGSFTVQGRDASCDDSTSASSSANATASMTMGMNGTATHMPIPVGTAPAVGGSNVTMMATGTSVPRNTTMSMATLTPTTSSTGSPSSNSASATSGSSSTSSASDASATNAANEVQMSSAFALFLGAAAAAFYL</sequence>
<organism evidence="5 6">
    <name type="scientific">Hortaea werneckii EXF-2000</name>
    <dbReference type="NCBI Taxonomy" id="1157616"/>
    <lineage>
        <taxon>Eukaryota</taxon>
        <taxon>Fungi</taxon>
        <taxon>Dikarya</taxon>
        <taxon>Ascomycota</taxon>
        <taxon>Pezizomycotina</taxon>
        <taxon>Dothideomycetes</taxon>
        <taxon>Dothideomycetidae</taxon>
        <taxon>Mycosphaerellales</taxon>
        <taxon>Teratosphaeriaceae</taxon>
        <taxon>Hortaea</taxon>
    </lineage>
</organism>
<dbReference type="AlphaFoldDB" id="A0A1Z5T0E9"/>
<gene>
    <name evidence="5" type="ORF">BTJ68_10834</name>
</gene>
<feature type="signal peptide" evidence="3">
    <location>
        <begin position="1"/>
        <end position="17"/>
    </location>
</feature>
<feature type="compositionally biased region" description="Polar residues" evidence="2">
    <location>
        <begin position="160"/>
        <end position="170"/>
    </location>
</feature>
<protein>
    <recommendedName>
        <fullName evidence="4">Yeast cell wall synthesis Kre9/Knh1-like N-terminal domain-containing protein</fullName>
    </recommendedName>
</protein>
<dbReference type="VEuPathDB" id="FungiDB:BTJ68_10834"/>